<evidence type="ECO:0000313" key="1">
    <source>
        <dbReference type="Proteomes" id="UP000887574"/>
    </source>
</evidence>
<dbReference type="WBParaSite" id="jg19724">
    <property type="protein sequence ID" value="jg19724"/>
    <property type="gene ID" value="jg19724"/>
</dbReference>
<protein>
    <submittedName>
        <fullName evidence="2">Uncharacterized protein</fullName>
    </submittedName>
</protein>
<organism evidence="1 2">
    <name type="scientific">Ditylenchus dipsaci</name>
    <dbReference type="NCBI Taxonomy" id="166011"/>
    <lineage>
        <taxon>Eukaryota</taxon>
        <taxon>Metazoa</taxon>
        <taxon>Ecdysozoa</taxon>
        <taxon>Nematoda</taxon>
        <taxon>Chromadorea</taxon>
        <taxon>Rhabditida</taxon>
        <taxon>Tylenchina</taxon>
        <taxon>Tylenchomorpha</taxon>
        <taxon>Sphaerularioidea</taxon>
        <taxon>Anguinidae</taxon>
        <taxon>Anguininae</taxon>
        <taxon>Ditylenchus</taxon>
    </lineage>
</organism>
<dbReference type="AlphaFoldDB" id="A0A915DGU1"/>
<name>A0A915DGU1_9BILA</name>
<proteinExistence type="predicted"/>
<evidence type="ECO:0000313" key="2">
    <source>
        <dbReference type="WBParaSite" id="jg19724"/>
    </source>
</evidence>
<sequence>MDDFTVKVLSSGIDPTTLKVAQKNVLEVLSHHPYLTNFSVLLPWEINPKWIPAKLLPRDRVTGLLKLHVSQKIEDICPPFPAAKHISQLIIQPFYVSHKGIAPSENQLDAEYCHYGPNSGAKVPPFHKFNSTLLKQSKCYILVPSRVEKGNLTVAENIKDENGSYVRHRINLEPFKDIWYEDRKPSKYHFAAPFSTARNDMCFEDIGTALLCDMEDFGTNIHVGFLHSFMLAIKPDQYTYLNVPTSRLWPVKYLGDCPKDVIQLAFHVFAIVPPLEDCKYKNDLMWSPLWAAINDNGREEFLEAYKQCGFAQPPVVKLMEAVVWN</sequence>
<dbReference type="Proteomes" id="UP000887574">
    <property type="component" value="Unplaced"/>
</dbReference>
<accession>A0A915DGU1</accession>
<reference evidence="2" key="1">
    <citation type="submission" date="2022-11" db="UniProtKB">
        <authorList>
            <consortium name="WormBaseParasite"/>
        </authorList>
    </citation>
    <scope>IDENTIFICATION</scope>
</reference>
<keyword evidence="1" id="KW-1185">Reference proteome</keyword>